<dbReference type="EMBL" id="CP000554">
    <property type="protein sequence ID" value="ABM79182.1"/>
    <property type="molecule type" value="Genomic_DNA"/>
</dbReference>
<feature type="transmembrane region" description="Helical" evidence="1">
    <location>
        <begin position="104"/>
        <end position="124"/>
    </location>
</feature>
<organism evidence="2 3">
    <name type="scientific">Prochlorococcus marinus (strain MIT 9303)</name>
    <dbReference type="NCBI Taxonomy" id="59922"/>
    <lineage>
        <taxon>Bacteria</taxon>
        <taxon>Bacillati</taxon>
        <taxon>Cyanobacteriota</taxon>
        <taxon>Cyanophyceae</taxon>
        <taxon>Synechococcales</taxon>
        <taxon>Prochlorococcaceae</taxon>
        <taxon>Prochlorococcus</taxon>
    </lineage>
</organism>
<dbReference type="AlphaFoldDB" id="A2CCH2"/>
<dbReference type="STRING" id="59922.P9303_24511"/>
<keyword evidence="1" id="KW-1133">Transmembrane helix</keyword>
<gene>
    <name evidence="2" type="ordered locus">P9303_24511</name>
</gene>
<feature type="transmembrane region" description="Helical" evidence="1">
    <location>
        <begin position="81"/>
        <end position="98"/>
    </location>
</feature>
<dbReference type="HOGENOM" id="CLU_139166_0_0_3"/>
<evidence type="ECO:0000256" key="1">
    <source>
        <dbReference type="SAM" id="Phobius"/>
    </source>
</evidence>
<proteinExistence type="predicted"/>
<dbReference type="Proteomes" id="UP000002274">
    <property type="component" value="Chromosome"/>
</dbReference>
<accession>A2CCH2</accession>
<evidence type="ECO:0000313" key="2">
    <source>
        <dbReference type="EMBL" id="ABM79182.1"/>
    </source>
</evidence>
<keyword evidence="1" id="KW-0812">Transmembrane</keyword>
<dbReference type="BioCyc" id="PMAR59922:G1G80-2143-MONOMER"/>
<reference evidence="2 3" key="1">
    <citation type="journal article" date="2007" name="PLoS Genet.">
        <title>Patterns and implications of gene gain and loss in the evolution of Prochlorococcus.</title>
        <authorList>
            <person name="Kettler G.C."/>
            <person name="Martiny A.C."/>
            <person name="Huang K."/>
            <person name="Zucker J."/>
            <person name="Coleman M.L."/>
            <person name="Rodrigue S."/>
            <person name="Chen F."/>
            <person name="Lapidus A."/>
            <person name="Ferriera S."/>
            <person name="Johnson J."/>
            <person name="Steglich C."/>
            <person name="Church G.M."/>
            <person name="Richardson P."/>
            <person name="Chisholm S.W."/>
        </authorList>
    </citation>
    <scope>NUCLEOTIDE SEQUENCE [LARGE SCALE GENOMIC DNA]</scope>
    <source>
        <strain evidence="2 3">MIT 9303</strain>
    </source>
</reference>
<evidence type="ECO:0000313" key="3">
    <source>
        <dbReference type="Proteomes" id="UP000002274"/>
    </source>
</evidence>
<sequence>MQLNSMRRTSLLFRFSAGFEILGGIFALVLPIKFCSLLFGYALVTEQVGIARLFALAIIALGGACWEASSHAPMQNPRRSLCYYNIAVGLLLTSIGVSQDVIGVLLWPGVFIHLAIGILLLPGLRKLEIS</sequence>
<dbReference type="KEGG" id="pmf:P9303_24511"/>
<feature type="transmembrane region" description="Helical" evidence="1">
    <location>
        <begin position="50"/>
        <end position="69"/>
    </location>
</feature>
<protein>
    <submittedName>
        <fullName evidence="2">Uncharacterized protein</fullName>
    </submittedName>
</protein>
<keyword evidence="1" id="KW-0472">Membrane</keyword>
<feature type="transmembrane region" description="Helical" evidence="1">
    <location>
        <begin position="21"/>
        <end position="44"/>
    </location>
</feature>
<name>A2CCH2_PROM3</name>